<dbReference type="AlphaFoldDB" id="A0A1L8CW92"/>
<dbReference type="EMBL" id="BDJK01000029">
    <property type="protein sequence ID" value="GAV23119.1"/>
    <property type="molecule type" value="Genomic_DNA"/>
</dbReference>
<dbReference type="GO" id="GO:0070573">
    <property type="term" value="F:metallodipeptidase activity"/>
    <property type="evidence" value="ECO:0007669"/>
    <property type="project" value="InterPro"/>
</dbReference>
<proteinExistence type="predicted"/>
<reference evidence="2" key="1">
    <citation type="submission" date="2016-12" db="EMBL/GenBank/DDBJ databases">
        <title>Draft Genome Sequences od Carboxydothermus pertinax and islandicus, Hydrogenogenic Carboxydotrophic Bacteria.</title>
        <authorList>
            <person name="Fukuyama Y."/>
            <person name="Ohmae K."/>
            <person name="Yoneda Y."/>
            <person name="Yoshida T."/>
            <person name="Sako Y."/>
        </authorList>
    </citation>
    <scope>NUCLEOTIDE SEQUENCE [LARGE SCALE GENOMIC DNA]</scope>
    <source>
        <strain evidence="2">Ug1</strain>
    </source>
</reference>
<accession>A0A1L8CW92</accession>
<dbReference type="CDD" id="cd01301">
    <property type="entry name" value="rDP_like"/>
    <property type="match status" value="1"/>
</dbReference>
<evidence type="ECO:0000313" key="1">
    <source>
        <dbReference type="EMBL" id="GAV23119.1"/>
    </source>
</evidence>
<dbReference type="SUPFAM" id="SSF51556">
    <property type="entry name" value="Metallo-dependent hydrolases"/>
    <property type="match status" value="1"/>
</dbReference>
<evidence type="ECO:0008006" key="3">
    <source>
        <dbReference type="Google" id="ProtNLM"/>
    </source>
</evidence>
<evidence type="ECO:0000313" key="2">
    <source>
        <dbReference type="Proteomes" id="UP000187485"/>
    </source>
</evidence>
<gene>
    <name evidence="1" type="ORF">cpu_16290</name>
</gene>
<dbReference type="PANTHER" id="PTHR10443:SF12">
    <property type="entry name" value="DIPEPTIDASE"/>
    <property type="match status" value="1"/>
</dbReference>
<keyword evidence="2" id="KW-1185">Reference proteome</keyword>
<dbReference type="InterPro" id="IPR008257">
    <property type="entry name" value="Pept_M19"/>
</dbReference>
<organism evidence="1 2">
    <name type="scientific">Carboxydothermus pertinax</name>
    <dbReference type="NCBI Taxonomy" id="870242"/>
    <lineage>
        <taxon>Bacteria</taxon>
        <taxon>Bacillati</taxon>
        <taxon>Bacillota</taxon>
        <taxon>Clostridia</taxon>
        <taxon>Thermoanaerobacterales</taxon>
        <taxon>Thermoanaerobacteraceae</taxon>
        <taxon>Carboxydothermus</taxon>
    </lineage>
</organism>
<dbReference type="GO" id="GO:0006508">
    <property type="term" value="P:proteolysis"/>
    <property type="evidence" value="ECO:0007669"/>
    <property type="project" value="InterPro"/>
</dbReference>
<dbReference type="PANTHER" id="PTHR10443">
    <property type="entry name" value="MICROSOMAL DIPEPTIDASE"/>
    <property type="match status" value="1"/>
</dbReference>
<dbReference type="PROSITE" id="PS51365">
    <property type="entry name" value="RENAL_DIPEPTIDASE_2"/>
    <property type="match status" value="1"/>
</dbReference>
<dbReference type="Proteomes" id="UP000187485">
    <property type="component" value="Unassembled WGS sequence"/>
</dbReference>
<dbReference type="Pfam" id="PF01244">
    <property type="entry name" value="Peptidase_M19"/>
    <property type="match status" value="1"/>
</dbReference>
<comment type="caution">
    <text evidence="1">The sequence shown here is derived from an EMBL/GenBank/DDBJ whole genome shotgun (WGS) entry which is preliminary data.</text>
</comment>
<dbReference type="Gene3D" id="3.20.20.140">
    <property type="entry name" value="Metal-dependent hydrolases"/>
    <property type="match status" value="1"/>
</dbReference>
<dbReference type="RefSeq" id="WP_077177255.1">
    <property type="nucleotide sequence ID" value="NZ_BDJK01000029.1"/>
</dbReference>
<dbReference type="STRING" id="870242.cpu_16290"/>
<name>A0A1L8CW92_9THEO</name>
<dbReference type="InterPro" id="IPR032466">
    <property type="entry name" value="Metal_Hydrolase"/>
</dbReference>
<dbReference type="OrthoDB" id="9804920at2"/>
<sequence>MIIDCHLDSLLFYYNKRQNFFKEICLDAQANWDSLKKMDAIPFLAIYIEEKYKPTHAWERFLEIYHFYREDINNHCRLQEKPRFYLSIEGGEVLENSLLKIEVLKEMGIIALTLTWNYRNLIADGVLEKNPEGLTNFGRKVVLELNRQKILIDAAHLAEPGFWDLIELAEKPFLVSHANARALCDHPRNLTDQQIKALAAKGGVIGLSFVPGFVSLTNPDLTQLVAHFVHIAEIAGVEVLALGSDFDGMEERLLGLECSEKYLALKEKLQKAGFTSEEIEKIFYKNIARVLEEVLY</sequence>
<protein>
    <recommendedName>
        <fullName evidence="3">Peptidase</fullName>
    </recommendedName>
</protein>